<comment type="caution">
    <text evidence="1">The sequence shown here is derived from an EMBL/GenBank/DDBJ whole genome shotgun (WGS) entry which is preliminary data.</text>
</comment>
<name>A0A2M7B9L3_9BACT</name>
<sequence>MKKKKGTKKIEEPKVPTNALMNSFQKYCEAIRKNKPYFTRFKDGSLIKNALRHLSKFQIEMLFIWFLKEKRNMQPTIGAALCKEIIRDFINASHKEYGFYNSLEQLANQYIDNKPSNKKIKRETDEMLATLQKLKADLSEKVKPLTCQERTQITETNYK</sequence>
<accession>A0A2M7B9L3</accession>
<dbReference type="EMBL" id="PEVG01000002">
    <property type="protein sequence ID" value="PIU99805.1"/>
    <property type="molecule type" value="Genomic_DNA"/>
</dbReference>
<organism evidence="1 2">
    <name type="scientific">Candidatus Tagabacteria bacterium CG03_land_8_20_14_0_80_41_22</name>
    <dbReference type="NCBI Taxonomy" id="1975020"/>
    <lineage>
        <taxon>Bacteria</taxon>
        <taxon>Candidatus Tagaibacteriota</taxon>
    </lineage>
</organism>
<evidence type="ECO:0000313" key="2">
    <source>
        <dbReference type="Proteomes" id="UP000228561"/>
    </source>
</evidence>
<protein>
    <submittedName>
        <fullName evidence="1">Uncharacterized protein</fullName>
    </submittedName>
</protein>
<gene>
    <name evidence="1" type="ORF">COS58_00105</name>
</gene>
<dbReference type="Proteomes" id="UP000228561">
    <property type="component" value="Unassembled WGS sequence"/>
</dbReference>
<dbReference type="AlphaFoldDB" id="A0A2M7B9L3"/>
<reference evidence="2" key="1">
    <citation type="submission" date="2017-09" db="EMBL/GenBank/DDBJ databases">
        <title>Depth-based differentiation of microbial function through sediment-hosted aquifers and enrichment of novel symbionts in the deep terrestrial subsurface.</title>
        <authorList>
            <person name="Probst A.J."/>
            <person name="Ladd B."/>
            <person name="Jarett J.K."/>
            <person name="Geller-Mcgrath D.E."/>
            <person name="Sieber C.M.K."/>
            <person name="Emerson J.B."/>
            <person name="Anantharaman K."/>
            <person name="Thomas B.C."/>
            <person name="Malmstrom R."/>
            <person name="Stieglmeier M."/>
            <person name="Klingl A."/>
            <person name="Woyke T."/>
            <person name="Ryan C.M."/>
            <person name="Banfield J.F."/>
        </authorList>
    </citation>
    <scope>NUCLEOTIDE SEQUENCE [LARGE SCALE GENOMIC DNA]</scope>
</reference>
<proteinExistence type="predicted"/>
<evidence type="ECO:0000313" key="1">
    <source>
        <dbReference type="EMBL" id="PIU99805.1"/>
    </source>
</evidence>